<dbReference type="InterPro" id="IPR024084">
    <property type="entry name" value="IsoPropMal-DH-like_dom"/>
</dbReference>
<dbReference type="AlphaFoldDB" id="A0A835JQC8"/>
<dbReference type="PROSITE" id="PS00470">
    <property type="entry name" value="IDH_IMDH"/>
    <property type="match status" value="1"/>
</dbReference>
<keyword evidence="14" id="KW-1185">Reference proteome</keyword>
<dbReference type="EC" id="1.1.1.42" evidence="4"/>
<dbReference type="OrthoDB" id="248923at2759"/>
<reference evidence="13 14" key="1">
    <citation type="submission" date="2020-10" db="EMBL/GenBank/DDBJ databases">
        <title>Plant Genome Project.</title>
        <authorList>
            <person name="Zhang R.-G."/>
        </authorList>
    </citation>
    <scope>NUCLEOTIDE SEQUENCE [LARGE SCALE GENOMIC DNA]</scope>
    <source>
        <strain evidence="13">FAFU-HL-1</strain>
        <tissue evidence="13">Leaf</tissue>
    </source>
</reference>
<evidence type="ECO:0000256" key="1">
    <source>
        <dbReference type="ARBA" id="ARBA00001936"/>
    </source>
</evidence>
<dbReference type="SUPFAM" id="SSF53659">
    <property type="entry name" value="Isocitrate/Isopropylmalate dehydrogenase-like"/>
    <property type="match status" value="1"/>
</dbReference>
<keyword evidence="5" id="KW-0816">Tricarboxylic acid cycle</keyword>
<comment type="cofactor">
    <cofactor evidence="1">
        <name>Mn(2+)</name>
        <dbReference type="ChEBI" id="CHEBI:29035"/>
    </cofactor>
</comment>
<keyword evidence="7" id="KW-0460">Magnesium</keyword>
<name>A0A835JQC8_9ROSI</name>
<feature type="domain" description="Isopropylmalate dehydrogenase-like" evidence="12">
    <location>
        <begin position="23"/>
        <end position="422"/>
    </location>
</feature>
<dbReference type="GO" id="GO:0051287">
    <property type="term" value="F:NAD binding"/>
    <property type="evidence" value="ECO:0007669"/>
    <property type="project" value="InterPro"/>
</dbReference>
<evidence type="ECO:0000256" key="5">
    <source>
        <dbReference type="ARBA" id="ARBA00022532"/>
    </source>
</evidence>
<sequence length="767" mass="84343">MIAVITPRQQVKMALDKIKVTNPIVEMDGDEMTRVIWKSIKDKLILPFLDLDIKYFDLGLPNRDATDDRVTVESAEATLKYNVAIKCATITPGSLLCCLVDEGRVKEFNLKNMWKSPNGTIRNILNGTVFREPIICKNIPRLVSGWTKPICIGRHAFGDQYRATDTVIQGPGKLKLVFVPDGHNEKTEFEVYKFKGAGGVALSMYNTDESIQAFAEASMNTAYLKKWPLYLSTKNTILKKYDGRFKDIFQEVYETQWKSKFEAAGIWYEHRLIDDMVAYALKSEGGYVWACKNYDGDVQSDFLAQGFGSLGLMTSVLVCPDGKTIEAEAAHGTVTRHFRVHERGGETSTNSIASIFAWSRGLAHRAKLDGNVKLLDFTAKLEASCIGAVESGKMTKDLALLIHGPRVSRSQFLNTEEFINAVAEELRARLSVKAKLLIMIEGPLTIKRCWSSAPNLTNPNPSTLFLHSKPYSFPRFRKPRKPAKLTCILKLGVVIAAGVSAAIGQLSKPYTRVLLYGKDFDFKTTFQAGGFPSTHSSSVVAAATSLALERGFSDSIFGLAVVYACLVMYDAQGVRREVGNHAKALNKMLPKTEVNSMVCSRDDLIDSQEGPEENLEALLSKEERPFLSNSTNSPVLLETENKTRQSSQRLAFSSLKASEEATEKIPCSSAPLKESIGHTEFEVIAGALLGFFVSVAPPGSTTATTYESVPRGENKTRVKVDSEEDQGMIQIDKLQDKVPDAAGNGGPVFGAGRDENKKDLGVTGTGE</sequence>
<dbReference type="GO" id="GO:0006102">
    <property type="term" value="P:isocitrate metabolic process"/>
    <property type="evidence" value="ECO:0007669"/>
    <property type="project" value="InterPro"/>
</dbReference>
<dbReference type="PANTHER" id="PTHR11822:SF22">
    <property type="entry name" value="ISOCITRATE DEHYDROGENASE [NADP]"/>
    <property type="match status" value="1"/>
</dbReference>
<dbReference type="Pfam" id="PF00180">
    <property type="entry name" value="Iso_dh"/>
    <property type="match status" value="1"/>
</dbReference>
<protein>
    <recommendedName>
        <fullName evidence="4">isocitrate dehydrogenase (NADP(+))</fullName>
        <ecNumber evidence="4">1.1.1.42</ecNumber>
    </recommendedName>
</protein>
<keyword evidence="8" id="KW-0521">NADP</keyword>
<evidence type="ECO:0000313" key="14">
    <source>
        <dbReference type="Proteomes" id="UP000657918"/>
    </source>
</evidence>
<evidence type="ECO:0000256" key="8">
    <source>
        <dbReference type="ARBA" id="ARBA00022857"/>
    </source>
</evidence>
<evidence type="ECO:0000256" key="7">
    <source>
        <dbReference type="ARBA" id="ARBA00022842"/>
    </source>
</evidence>
<dbReference type="PANTHER" id="PTHR11822">
    <property type="entry name" value="NADP-SPECIFIC ISOCITRATE DEHYDROGENASE"/>
    <property type="match status" value="1"/>
</dbReference>
<accession>A0A835JQC8</accession>
<comment type="similarity">
    <text evidence="3">Belongs to the isocitrate and isopropylmalate dehydrogenases family.</text>
</comment>
<gene>
    <name evidence="13" type="ORF">SADUNF_Sadunf10G0134000</name>
</gene>
<evidence type="ECO:0000256" key="9">
    <source>
        <dbReference type="ARBA" id="ARBA00023002"/>
    </source>
</evidence>
<dbReference type="GO" id="GO:0006739">
    <property type="term" value="P:NADP+ metabolic process"/>
    <property type="evidence" value="ECO:0007669"/>
    <property type="project" value="TreeGrafter"/>
</dbReference>
<evidence type="ECO:0000256" key="6">
    <source>
        <dbReference type="ARBA" id="ARBA00022723"/>
    </source>
</evidence>
<dbReference type="Gene3D" id="3.40.718.10">
    <property type="entry name" value="Isopropylmalate Dehydrogenase"/>
    <property type="match status" value="1"/>
</dbReference>
<keyword evidence="10" id="KW-0464">Manganese</keyword>
<dbReference type="NCBIfam" id="NF006156">
    <property type="entry name" value="PRK08299.1"/>
    <property type="match status" value="1"/>
</dbReference>
<proteinExistence type="inferred from homology"/>
<organism evidence="13 14">
    <name type="scientific">Salix dunnii</name>
    <dbReference type="NCBI Taxonomy" id="1413687"/>
    <lineage>
        <taxon>Eukaryota</taxon>
        <taxon>Viridiplantae</taxon>
        <taxon>Streptophyta</taxon>
        <taxon>Embryophyta</taxon>
        <taxon>Tracheophyta</taxon>
        <taxon>Spermatophyta</taxon>
        <taxon>Magnoliopsida</taxon>
        <taxon>eudicotyledons</taxon>
        <taxon>Gunneridae</taxon>
        <taxon>Pentapetalae</taxon>
        <taxon>rosids</taxon>
        <taxon>fabids</taxon>
        <taxon>Malpighiales</taxon>
        <taxon>Salicaceae</taxon>
        <taxon>Saliceae</taxon>
        <taxon>Salix</taxon>
    </lineage>
</organism>
<dbReference type="SMART" id="SM01329">
    <property type="entry name" value="Iso_dh"/>
    <property type="match status" value="1"/>
</dbReference>
<dbReference type="InterPro" id="IPR019818">
    <property type="entry name" value="IsoCit/isopropylmalate_DH_CS"/>
</dbReference>
<feature type="region of interest" description="Disordered" evidence="11">
    <location>
        <begin position="736"/>
        <end position="767"/>
    </location>
</feature>
<keyword evidence="6" id="KW-0479">Metal-binding</keyword>
<dbReference type="FunFam" id="3.40.718.10:FF:000007">
    <property type="entry name" value="Isocitrate dehydrogenase [NADP]"/>
    <property type="match status" value="1"/>
</dbReference>
<comment type="cofactor">
    <cofactor evidence="2">
        <name>Mg(2+)</name>
        <dbReference type="ChEBI" id="CHEBI:18420"/>
    </cofactor>
</comment>
<evidence type="ECO:0000256" key="3">
    <source>
        <dbReference type="ARBA" id="ARBA00007769"/>
    </source>
</evidence>
<keyword evidence="9" id="KW-0560">Oxidoreductase</keyword>
<dbReference type="EMBL" id="JADGMS010000010">
    <property type="protein sequence ID" value="KAF9674503.1"/>
    <property type="molecule type" value="Genomic_DNA"/>
</dbReference>
<evidence type="ECO:0000256" key="2">
    <source>
        <dbReference type="ARBA" id="ARBA00001946"/>
    </source>
</evidence>
<comment type="caution">
    <text evidence="13">The sequence shown here is derived from an EMBL/GenBank/DDBJ whole genome shotgun (WGS) entry which is preliminary data.</text>
</comment>
<dbReference type="GO" id="GO:0004450">
    <property type="term" value="F:isocitrate dehydrogenase (NADP+) activity"/>
    <property type="evidence" value="ECO:0007669"/>
    <property type="project" value="UniProtKB-EC"/>
</dbReference>
<dbReference type="CDD" id="cd01610">
    <property type="entry name" value="PAP2_like"/>
    <property type="match status" value="1"/>
</dbReference>
<dbReference type="NCBIfam" id="TIGR00127">
    <property type="entry name" value="nadp_idh_euk"/>
    <property type="match status" value="1"/>
</dbReference>
<dbReference type="GO" id="GO:0000287">
    <property type="term" value="F:magnesium ion binding"/>
    <property type="evidence" value="ECO:0007669"/>
    <property type="project" value="InterPro"/>
</dbReference>
<dbReference type="Pfam" id="PF02681">
    <property type="entry name" value="DUF212"/>
    <property type="match status" value="1"/>
</dbReference>
<evidence type="ECO:0000259" key="12">
    <source>
        <dbReference type="SMART" id="SM01329"/>
    </source>
</evidence>
<evidence type="ECO:0000313" key="13">
    <source>
        <dbReference type="EMBL" id="KAF9674503.1"/>
    </source>
</evidence>
<evidence type="ECO:0000256" key="10">
    <source>
        <dbReference type="ARBA" id="ARBA00023211"/>
    </source>
</evidence>
<evidence type="ECO:0000256" key="11">
    <source>
        <dbReference type="SAM" id="MobiDB-lite"/>
    </source>
</evidence>
<dbReference type="InterPro" id="IPR004790">
    <property type="entry name" value="Isocitrate_DH_NADP"/>
</dbReference>
<evidence type="ECO:0000256" key="4">
    <source>
        <dbReference type="ARBA" id="ARBA00013013"/>
    </source>
</evidence>
<dbReference type="InterPro" id="IPR003832">
    <property type="entry name" value="DUF212"/>
</dbReference>
<dbReference type="Proteomes" id="UP000657918">
    <property type="component" value="Unassembled WGS sequence"/>
</dbReference>
<dbReference type="GO" id="GO:0006099">
    <property type="term" value="P:tricarboxylic acid cycle"/>
    <property type="evidence" value="ECO:0007669"/>
    <property type="project" value="UniProtKB-KW"/>
</dbReference>
<dbReference type="GO" id="GO:0005739">
    <property type="term" value="C:mitochondrion"/>
    <property type="evidence" value="ECO:0007669"/>
    <property type="project" value="TreeGrafter"/>
</dbReference>
<dbReference type="CDD" id="cd23010">
    <property type="entry name" value="PM41-like"/>
    <property type="match status" value="1"/>
</dbReference>